<dbReference type="SUPFAM" id="SSF75304">
    <property type="entry name" value="Amidase signature (AS) enzymes"/>
    <property type="match status" value="1"/>
</dbReference>
<evidence type="ECO:0000256" key="1">
    <source>
        <dbReference type="ARBA" id="ARBA00009199"/>
    </source>
</evidence>
<feature type="chain" id="PRO_5031453660" description="Amidase domain-containing protein" evidence="2">
    <location>
        <begin position="25"/>
        <end position="645"/>
    </location>
</feature>
<feature type="domain" description="Amidase" evidence="3">
    <location>
        <begin position="155"/>
        <end position="609"/>
    </location>
</feature>
<gene>
    <name evidence="4" type="ORF">RMAR1173_LOCUS20054</name>
</gene>
<dbReference type="GO" id="GO:0003824">
    <property type="term" value="F:catalytic activity"/>
    <property type="evidence" value="ECO:0007669"/>
    <property type="project" value="InterPro"/>
</dbReference>
<dbReference type="PANTHER" id="PTHR11895:SF67">
    <property type="entry name" value="AMIDASE DOMAIN-CONTAINING PROTEIN"/>
    <property type="match status" value="1"/>
</dbReference>
<accession>A0A7S2SUD1</accession>
<dbReference type="PROSITE" id="PS00571">
    <property type="entry name" value="AMIDASES"/>
    <property type="match status" value="1"/>
</dbReference>
<evidence type="ECO:0000313" key="4">
    <source>
        <dbReference type="EMBL" id="CAD9709062.1"/>
    </source>
</evidence>
<organism evidence="4">
    <name type="scientific">Rhizochromulina marina</name>
    <dbReference type="NCBI Taxonomy" id="1034831"/>
    <lineage>
        <taxon>Eukaryota</taxon>
        <taxon>Sar</taxon>
        <taxon>Stramenopiles</taxon>
        <taxon>Ochrophyta</taxon>
        <taxon>Dictyochophyceae</taxon>
        <taxon>Rhizochromulinales</taxon>
        <taxon>Rhizochromulina</taxon>
    </lineage>
</organism>
<dbReference type="EMBL" id="HBHJ01030287">
    <property type="protein sequence ID" value="CAD9709062.1"/>
    <property type="molecule type" value="Transcribed_RNA"/>
</dbReference>
<dbReference type="Pfam" id="PF01425">
    <property type="entry name" value="Amidase"/>
    <property type="match status" value="1"/>
</dbReference>
<dbReference type="InterPro" id="IPR036928">
    <property type="entry name" value="AS_sf"/>
</dbReference>
<protein>
    <recommendedName>
        <fullName evidence="3">Amidase domain-containing protein</fullName>
    </recommendedName>
</protein>
<comment type="similarity">
    <text evidence="1">Belongs to the amidase family.</text>
</comment>
<dbReference type="AlphaFoldDB" id="A0A7S2SUD1"/>
<reference evidence="4" key="1">
    <citation type="submission" date="2021-01" db="EMBL/GenBank/DDBJ databases">
        <authorList>
            <person name="Corre E."/>
            <person name="Pelletier E."/>
            <person name="Niang G."/>
            <person name="Scheremetjew M."/>
            <person name="Finn R."/>
            <person name="Kale V."/>
            <person name="Holt S."/>
            <person name="Cochrane G."/>
            <person name="Meng A."/>
            <person name="Brown T."/>
            <person name="Cohen L."/>
        </authorList>
    </citation>
    <scope>NUCLEOTIDE SEQUENCE</scope>
    <source>
        <strain evidence="4">CCMP1243</strain>
    </source>
</reference>
<keyword evidence="2" id="KW-0732">Signal</keyword>
<evidence type="ECO:0000256" key="2">
    <source>
        <dbReference type="SAM" id="SignalP"/>
    </source>
</evidence>
<dbReference type="InterPro" id="IPR023631">
    <property type="entry name" value="Amidase_dom"/>
</dbReference>
<name>A0A7S2SUD1_9STRA</name>
<dbReference type="Gene3D" id="3.90.1300.10">
    <property type="entry name" value="Amidase signature (AS) domain"/>
    <property type="match status" value="1"/>
</dbReference>
<sequence>MQGFYLGFLVATALFCLLLAAYRGGEVSLVAGQGSSLGDLTYDVSSLAAPAATGHKLRLLSYLLTQSAVGPIIRRILLNKNHVEELRYAAAQMPHVMEMDHPIYRMQPDERRDYEAMATSGPDLSTVLREGLGGFSETERLHSAYRSGRVTPSEVLGRVVRAVEQSHAPLRIFSSFNSTDVFDQARASTERYAADAPLSIFDGVPIAVKDMLHVKGHITTHGTPARHPQWRVQAQQCDASDDWQSTSDLDREDVLVRRFRDLGAVILGVTVMTEGGVTPLGWSVAAQGPANPHGVEGYSGGSSGGSAVAVASGLTPISIGFDGGGSIRIPASMSGVVGLAPSFGRVPYEPDNIGATMIKGGPLAATVMDAALAYAVIAPSVPNHFYSILYDNGERGPPSPHLSGVSEAVAGTTRMDLAGVRLGIYWEHFNDSDEDVTAACLEAVQALEKRGAEVVPIRIPHLGLAGLAHGITISSEFAIDYDLLYHASKVPLEPNTRITVGLGSSVTALEVRAAAKLRSWMFSFVTRLFQEQQLDAIITPTIATRVPLFDREAQTFGESNTPLVMAMMRYVNLGNLIGLPGVSIPVGRDVNGFPIGLLVTTRHWHEHTALRIAGALEADPSIQTRLAPQGEYRFDWDSAGLASAA</sequence>
<dbReference type="PANTHER" id="PTHR11895">
    <property type="entry name" value="TRANSAMIDASE"/>
    <property type="match status" value="1"/>
</dbReference>
<feature type="signal peptide" evidence="2">
    <location>
        <begin position="1"/>
        <end position="24"/>
    </location>
</feature>
<proteinExistence type="inferred from homology"/>
<dbReference type="InterPro" id="IPR020556">
    <property type="entry name" value="Amidase_CS"/>
</dbReference>
<dbReference type="InterPro" id="IPR000120">
    <property type="entry name" value="Amidase"/>
</dbReference>
<evidence type="ECO:0000259" key="3">
    <source>
        <dbReference type="Pfam" id="PF01425"/>
    </source>
</evidence>